<dbReference type="InterPro" id="IPR052542">
    <property type="entry name" value="Cholesterol_Oxidase"/>
</dbReference>
<sequence>MTDRIPRFTLQGVTGTEMSERLFATEDGLGLSLTRFHRADCDDVVLLIHGLTLSRDMFIMPEHTNLVSYLLDAGFTDVWTLDYRMSNRFPYDLETHRHTLDDVAAFDHPAALEALREVVGDRRIHVIAHCLGSVTFMASLFGGKVDQITSVVANSVSLHPRVSKWAALKLRFGPALAEYGLGMPVLDPRFGDALWFTRRKVFSRAVSLFHRECRDSACHMLSFMWGDGKPAMFAHEMLHEATHERMEDLCGACGVHYYRHVAKMVAAGHIVPFDEADTRLPDVMGDLGAVETPILLLAGTANHVFTDSNIVTHAALEQAAPGRHELELLPGYGHVDPFVGKKAHEDVFPRIVEFLRKKAV</sequence>
<dbReference type="SUPFAM" id="SSF53474">
    <property type="entry name" value="alpha/beta-Hydrolases"/>
    <property type="match status" value="1"/>
</dbReference>
<dbReference type="AlphaFoldDB" id="A0A3N1D705"/>
<dbReference type="PANTHER" id="PTHR47470:SF1">
    <property type="entry name" value="FAD-DEPENDENT OXIDOREDUCTASE 2 FAD BINDING DOMAIN-CONTAINING PROTEIN"/>
    <property type="match status" value="1"/>
</dbReference>
<dbReference type="OrthoDB" id="9787779at2"/>
<comment type="cofactor">
    <cofactor evidence="1">
        <name>FAD</name>
        <dbReference type="ChEBI" id="CHEBI:57692"/>
    </cofactor>
</comment>
<dbReference type="InterPro" id="IPR000073">
    <property type="entry name" value="AB_hydrolase_1"/>
</dbReference>
<dbReference type="GO" id="GO:0016787">
    <property type="term" value="F:hydrolase activity"/>
    <property type="evidence" value="ECO:0007669"/>
    <property type="project" value="UniProtKB-KW"/>
</dbReference>
<keyword evidence="8" id="KW-1185">Reference proteome</keyword>
<dbReference type="InterPro" id="IPR029058">
    <property type="entry name" value="AB_hydrolase_fold"/>
</dbReference>
<dbReference type="Pfam" id="PF00561">
    <property type="entry name" value="Abhydrolase_1"/>
    <property type="match status" value="1"/>
</dbReference>
<feature type="domain" description="AB hydrolase-1" evidence="6">
    <location>
        <begin position="44"/>
        <end position="339"/>
    </location>
</feature>
<evidence type="ECO:0000256" key="3">
    <source>
        <dbReference type="ARBA" id="ARBA00022630"/>
    </source>
</evidence>
<comment type="similarity">
    <text evidence="2">Belongs to the GMC oxidoreductase family.</text>
</comment>
<keyword evidence="7" id="KW-0378">Hydrolase</keyword>
<dbReference type="EMBL" id="RJKE01000001">
    <property type="protein sequence ID" value="ROO89304.1"/>
    <property type="molecule type" value="Genomic_DNA"/>
</dbReference>
<evidence type="ECO:0000256" key="2">
    <source>
        <dbReference type="ARBA" id="ARBA00010790"/>
    </source>
</evidence>
<evidence type="ECO:0000256" key="5">
    <source>
        <dbReference type="ARBA" id="ARBA00023002"/>
    </source>
</evidence>
<accession>A0A3N1D705</accession>
<dbReference type="Proteomes" id="UP000272400">
    <property type="component" value="Unassembled WGS sequence"/>
</dbReference>
<keyword evidence="3" id="KW-0285">Flavoprotein</keyword>
<keyword evidence="4" id="KW-0274">FAD</keyword>
<dbReference type="Gene3D" id="3.40.50.1820">
    <property type="entry name" value="alpha/beta hydrolase"/>
    <property type="match status" value="1"/>
</dbReference>
<evidence type="ECO:0000313" key="8">
    <source>
        <dbReference type="Proteomes" id="UP000272400"/>
    </source>
</evidence>
<protein>
    <submittedName>
        <fullName evidence="7">Alpha/beta hydrolase family protein</fullName>
    </submittedName>
</protein>
<name>A0A3N1D705_9ACTN</name>
<reference evidence="7 8" key="1">
    <citation type="submission" date="2018-11" db="EMBL/GenBank/DDBJ databases">
        <title>Sequencing the genomes of 1000 actinobacteria strains.</title>
        <authorList>
            <person name="Klenk H.-P."/>
        </authorList>
    </citation>
    <scope>NUCLEOTIDE SEQUENCE [LARGE SCALE GENOMIC DNA]</scope>
    <source>
        <strain evidence="7 8">DSM 44254</strain>
    </source>
</reference>
<evidence type="ECO:0000259" key="6">
    <source>
        <dbReference type="Pfam" id="PF00561"/>
    </source>
</evidence>
<evidence type="ECO:0000313" key="7">
    <source>
        <dbReference type="EMBL" id="ROO89304.1"/>
    </source>
</evidence>
<organism evidence="7 8">
    <name type="scientific">Actinocorallia herbida</name>
    <dbReference type="NCBI Taxonomy" id="58109"/>
    <lineage>
        <taxon>Bacteria</taxon>
        <taxon>Bacillati</taxon>
        <taxon>Actinomycetota</taxon>
        <taxon>Actinomycetes</taxon>
        <taxon>Streptosporangiales</taxon>
        <taxon>Thermomonosporaceae</taxon>
        <taxon>Actinocorallia</taxon>
    </lineage>
</organism>
<evidence type="ECO:0000256" key="4">
    <source>
        <dbReference type="ARBA" id="ARBA00022827"/>
    </source>
</evidence>
<keyword evidence="5" id="KW-0560">Oxidoreductase</keyword>
<proteinExistence type="inferred from homology"/>
<gene>
    <name evidence="7" type="ORF">EDD29_6993</name>
</gene>
<dbReference type="GO" id="GO:0016491">
    <property type="term" value="F:oxidoreductase activity"/>
    <property type="evidence" value="ECO:0007669"/>
    <property type="project" value="UniProtKB-KW"/>
</dbReference>
<dbReference type="PANTHER" id="PTHR47470">
    <property type="entry name" value="CHOLESTEROL OXIDASE"/>
    <property type="match status" value="1"/>
</dbReference>
<dbReference type="RefSeq" id="WP_123668424.1">
    <property type="nucleotide sequence ID" value="NZ_RJKE01000001.1"/>
</dbReference>
<evidence type="ECO:0000256" key="1">
    <source>
        <dbReference type="ARBA" id="ARBA00001974"/>
    </source>
</evidence>
<comment type="caution">
    <text evidence="7">The sequence shown here is derived from an EMBL/GenBank/DDBJ whole genome shotgun (WGS) entry which is preliminary data.</text>
</comment>